<feature type="binding site" evidence="11">
    <location>
        <position position="126"/>
    </location>
    <ligand>
        <name>NAD(+)</name>
        <dbReference type="ChEBI" id="CHEBI:57540"/>
    </ligand>
</feature>
<dbReference type="Proteomes" id="UP000503339">
    <property type="component" value="Chromosome"/>
</dbReference>
<evidence type="ECO:0000256" key="6">
    <source>
        <dbReference type="ARBA" id="ARBA00023027"/>
    </source>
</evidence>
<dbReference type="InterPro" id="IPR014027">
    <property type="entry name" value="UDP-Glc/GDP-Man_DH_C"/>
</dbReference>
<evidence type="ECO:0000256" key="4">
    <source>
        <dbReference type="ARBA" id="ARBA00015132"/>
    </source>
</evidence>
<dbReference type="RefSeq" id="WP_064988872.1">
    <property type="nucleotide sequence ID" value="NZ_CP033361.1"/>
</dbReference>
<evidence type="ECO:0000313" key="14">
    <source>
        <dbReference type="Proteomes" id="UP000503339"/>
    </source>
</evidence>
<feature type="binding site" evidence="10">
    <location>
        <begin position="156"/>
        <end position="159"/>
    </location>
    <ligand>
        <name>substrate</name>
    </ligand>
</feature>
<evidence type="ECO:0000256" key="7">
    <source>
        <dbReference type="ARBA" id="ARBA00047473"/>
    </source>
</evidence>
<dbReference type="InterPro" id="IPR008927">
    <property type="entry name" value="6-PGluconate_DH-like_C_sf"/>
</dbReference>
<dbReference type="GO" id="GO:0003979">
    <property type="term" value="F:UDP-glucose 6-dehydrogenase activity"/>
    <property type="evidence" value="ECO:0007669"/>
    <property type="project" value="UniProtKB-EC"/>
</dbReference>
<feature type="binding site" evidence="10">
    <location>
        <position position="264"/>
    </location>
    <ligand>
        <name>substrate</name>
    </ligand>
</feature>
<dbReference type="InterPro" id="IPR036291">
    <property type="entry name" value="NAD(P)-bd_dom_sf"/>
</dbReference>
<feature type="binding site" evidence="11">
    <location>
        <position position="34"/>
    </location>
    <ligand>
        <name>NAD(+)</name>
        <dbReference type="ChEBI" id="CHEBI:57540"/>
    </ligand>
</feature>
<evidence type="ECO:0000256" key="5">
    <source>
        <dbReference type="ARBA" id="ARBA00023002"/>
    </source>
</evidence>
<feature type="binding site" evidence="10">
    <location>
        <position position="328"/>
    </location>
    <ligand>
        <name>substrate</name>
    </ligand>
</feature>
<evidence type="ECO:0000256" key="2">
    <source>
        <dbReference type="ARBA" id="ARBA00006601"/>
    </source>
</evidence>
<dbReference type="UniPathway" id="UPA00038">
    <property type="reaction ID" value="UER00491"/>
</dbReference>
<dbReference type="InterPro" id="IPR028357">
    <property type="entry name" value="UDPglc_DH_bac"/>
</dbReference>
<comment type="similarity">
    <text evidence="2 8">Belongs to the UDP-glucose/GDP-mannose dehydrogenase family.</text>
</comment>
<dbReference type="PANTHER" id="PTHR43750:SF3">
    <property type="entry name" value="UDP-GLUCOSE 6-DEHYDROGENASE TUAD"/>
    <property type="match status" value="1"/>
</dbReference>
<dbReference type="PIRSF" id="PIRSF500134">
    <property type="entry name" value="UDPglc_DH_bac"/>
    <property type="match status" value="1"/>
</dbReference>
<dbReference type="Pfam" id="PF03721">
    <property type="entry name" value="UDPG_MGDP_dh_N"/>
    <property type="match status" value="1"/>
</dbReference>
<dbReference type="InterPro" id="IPR036220">
    <property type="entry name" value="UDP-Glc/GDP-Man_DH_C_sf"/>
</dbReference>
<dbReference type="AlphaFoldDB" id="A0A6M7UIN7"/>
<evidence type="ECO:0000313" key="13">
    <source>
        <dbReference type="EMBL" id="QKC76018.1"/>
    </source>
</evidence>
<dbReference type="EC" id="1.1.1.22" evidence="3 8"/>
<feature type="binding site" evidence="11">
    <location>
        <position position="39"/>
    </location>
    <ligand>
        <name>NAD(+)</name>
        <dbReference type="ChEBI" id="CHEBI:57540"/>
    </ligand>
</feature>
<accession>A0A6M7UIN7</accession>
<reference evidence="13 14" key="1">
    <citation type="submission" date="2018-10" db="EMBL/GenBank/DDBJ databases">
        <authorList>
            <person name="Perry B.J."/>
            <person name="Sullivan J.T."/>
            <person name="Murphy R.J.T."/>
            <person name="Ramsay J.P."/>
            <person name="Ronson C.W."/>
        </authorList>
    </citation>
    <scope>NUCLEOTIDE SEQUENCE [LARGE SCALE GENOMIC DNA]</scope>
    <source>
        <strain evidence="13 14">NZP2014</strain>
    </source>
</reference>
<dbReference type="SUPFAM" id="SSF52413">
    <property type="entry name" value="UDP-glucose/GDP-mannose dehydrogenase C-terminal domain"/>
    <property type="match status" value="1"/>
</dbReference>
<dbReference type="SMART" id="SM00984">
    <property type="entry name" value="UDPG_MGDP_dh_C"/>
    <property type="match status" value="1"/>
</dbReference>
<dbReference type="InterPro" id="IPR001732">
    <property type="entry name" value="UDP-Glc/GDP-Man_DH_N"/>
</dbReference>
<dbReference type="GO" id="GO:0000271">
    <property type="term" value="P:polysaccharide biosynthetic process"/>
    <property type="evidence" value="ECO:0007669"/>
    <property type="project" value="InterPro"/>
</dbReference>
<dbReference type="PIRSF" id="PIRSF000124">
    <property type="entry name" value="UDPglc_GDPman_dh"/>
    <property type="match status" value="1"/>
</dbReference>
<keyword evidence="14" id="KW-1185">Reference proteome</keyword>
<feature type="binding site" evidence="10">
    <location>
        <begin position="256"/>
        <end position="260"/>
    </location>
    <ligand>
        <name>substrate</name>
    </ligand>
</feature>
<evidence type="ECO:0000256" key="11">
    <source>
        <dbReference type="PIRSR" id="PIRSR500134-3"/>
    </source>
</evidence>
<evidence type="ECO:0000256" key="10">
    <source>
        <dbReference type="PIRSR" id="PIRSR500134-2"/>
    </source>
</evidence>
<feature type="binding site" evidence="11">
    <location>
        <position position="335"/>
    </location>
    <ligand>
        <name>NAD(+)</name>
        <dbReference type="ChEBI" id="CHEBI:57540"/>
    </ligand>
</feature>
<dbReference type="PROSITE" id="PS51257">
    <property type="entry name" value="PROKAR_LIPOPROTEIN"/>
    <property type="match status" value="1"/>
</dbReference>
<keyword evidence="6 8" id="KW-0520">NAD</keyword>
<keyword evidence="5 8" id="KW-0560">Oxidoreductase</keyword>
<comment type="catalytic activity">
    <reaction evidence="7 8">
        <text>UDP-alpha-D-glucose + 2 NAD(+) + H2O = UDP-alpha-D-glucuronate + 2 NADH + 3 H(+)</text>
        <dbReference type="Rhea" id="RHEA:23596"/>
        <dbReference type="ChEBI" id="CHEBI:15377"/>
        <dbReference type="ChEBI" id="CHEBI:15378"/>
        <dbReference type="ChEBI" id="CHEBI:57540"/>
        <dbReference type="ChEBI" id="CHEBI:57945"/>
        <dbReference type="ChEBI" id="CHEBI:58052"/>
        <dbReference type="ChEBI" id="CHEBI:58885"/>
        <dbReference type="EC" id="1.1.1.22"/>
    </reaction>
</comment>
<name>A0A6M7UIN7_9HYPH</name>
<gene>
    <name evidence="13" type="ORF">EB233_11100</name>
</gene>
<dbReference type="GO" id="GO:0006065">
    <property type="term" value="P:UDP-glucuronate biosynthetic process"/>
    <property type="evidence" value="ECO:0007669"/>
    <property type="project" value="UniProtKB-UniPathway"/>
</dbReference>
<dbReference type="PANTHER" id="PTHR43750">
    <property type="entry name" value="UDP-GLUCOSE 6-DEHYDROGENASE TUAD"/>
    <property type="match status" value="1"/>
</dbReference>
<feature type="active site" description="Nucleophile" evidence="9">
    <location>
        <position position="267"/>
    </location>
</feature>
<protein>
    <recommendedName>
        <fullName evidence="4 8">UDP-glucose 6-dehydrogenase</fullName>
        <ecNumber evidence="3 8">1.1.1.22</ecNumber>
    </recommendedName>
</protein>
<feature type="binding site" evidence="11">
    <location>
        <position position="270"/>
    </location>
    <ligand>
        <name>NAD(+)</name>
        <dbReference type="ChEBI" id="CHEBI:57540"/>
    </ligand>
</feature>
<feature type="domain" description="UDP-glucose/GDP-mannose dehydrogenase C-terminal" evidence="12">
    <location>
        <begin position="321"/>
        <end position="422"/>
    </location>
</feature>
<dbReference type="SUPFAM" id="SSF51735">
    <property type="entry name" value="NAD(P)-binding Rossmann-fold domains"/>
    <property type="match status" value="1"/>
</dbReference>
<dbReference type="Pfam" id="PF03720">
    <property type="entry name" value="UDPG_MGDP_dh_C"/>
    <property type="match status" value="1"/>
</dbReference>
<evidence type="ECO:0000256" key="1">
    <source>
        <dbReference type="ARBA" id="ARBA00004701"/>
    </source>
</evidence>
<evidence type="ECO:0000256" key="3">
    <source>
        <dbReference type="ARBA" id="ARBA00012954"/>
    </source>
</evidence>
<sequence length="502" mass="54213">MENPKRIAVIGTGYVGLVAGACFADWGHRVTCVDLDAGRIDLLNRGGIPIYEPGLAEVVERAVKAGNLSFTTKVADAVAGCDAAYIAVGTPPSKTDGEADLSFVFECARQIARVIRPGAVIVTKSTVPVGTGDIVERIVEDARPGEHIPVVSNPEFLREGSAINDFTNPDRVVIGTEDEGAKATLLAIYQPLKARGHAVVVTRRRSAELIKYASNAFLAAKITFINEMADLCEAVEADVADIALGVGLDSRIGPHFLHAGPGYGGSCFPKDTLALIRTAQEHGVSLRIVEETVQANSARKRRMAMKVRHVLHGNVEGKKIAILGLTFKADTDDMRDSPAIPMIELLQRSGAEIHAYDPQGEANAKTLFEDVTFHEDPYGCAAQADAVVFMTDWEVLKHLDLARLASIMESPVMIDLRRIYPPEAAARQGFVVETIGRLGSEPHPVDAYAPTFLAQDIAAGTHRGRSLPAYQKQGGLPSQYVNQEEQLFGELIERKDENFEIA</sequence>
<proteinExistence type="inferred from homology"/>
<evidence type="ECO:0000256" key="8">
    <source>
        <dbReference type="PIRNR" id="PIRNR000124"/>
    </source>
</evidence>
<comment type="pathway">
    <text evidence="1">Nucleotide-sugar biosynthesis; UDP-alpha-D-glucuronate biosynthesis; UDP-alpha-D-glucuronate from UDP-alpha-D-glucose: step 1/1.</text>
</comment>
<feature type="binding site" evidence="11">
    <location>
        <position position="90"/>
    </location>
    <ligand>
        <name>NAD(+)</name>
        <dbReference type="ChEBI" id="CHEBI:57540"/>
    </ligand>
</feature>
<feature type="binding site" evidence="11">
    <location>
        <position position="159"/>
    </location>
    <ligand>
        <name>NAD(+)</name>
        <dbReference type="ChEBI" id="CHEBI:57540"/>
    </ligand>
</feature>
<organism evidence="13 14">
    <name type="scientific">Mesorhizobium erdmanii</name>
    <dbReference type="NCBI Taxonomy" id="1777866"/>
    <lineage>
        <taxon>Bacteria</taxon>
        <taxon>Pseudomonadati</taxon>
        <taxon>Pseudomonadota</taxon>
        <taxon>Alphaproteobacteria</taxon>
        <taxon>Hyphomicrobiales</taxon>
        <taxon>Phyllobacteriaceae</taxon>
        <taxon>Mesorhizobium</taxon>
    </lineage>
</organism>
<dbReference type="InterPro" id="IPR014026">
    <property type="entry name" value="UDP-Glc/GDP-Man_DH_dimer"/>
</dbReference>
<dbReference type="InterPro" id="IPR017476">
    <property type="entry name" value="UDP-Glc/GDP-Man"/>
</dbReference>
<evidence type="ECO:0000259" key="12">
    <source>
        <dbReference type="SMART" id="SM00984"/>
    </source>
</evidence>
<dbReference type="EMBL" id="CP033361">
    <property type="protein sequence ID" value="QKC76018.1"/>
    <property type="molecule type" value="Genomic_DNA"/>
</dbReference>
<dbReference type="GO" id="GO:0051287">
    <property type="term" value="F:NAD binding"/>
    <property type="evidence" value="ECO:0007669"/>
    <property type="project" value="InterPro"/>
</dbReference>
<dbReference type="KEGG" id="merd:EB233_11100"/>
<dbReference type="NCBIfam" id="TIGR03026">
    <property type="entry name" value="NDP-sugDHase"/>
    <property type="match status" value="1"/>
</dbReference>
<feature type="binding site" evidence="10">
    <location>
        <position position="211"/>
    </location>
    <ligand>
        <name>substrate</name>
    </ligand>
</feature>
<dbReference type="Gene3D" id="1.20.5.100">
    <property type="entry name" value="Cytochrome c1, transmembrane anchor, C-terminal"/>
    <property type="match status" value="1"/>
</dbReference>
<dbReference type="SUPFAM" id="SSF48179">
    <property type="entry name" value="6-phosphogluconate dehydrogenase C-terminal domain-like"/>
    <property type="match status" value="1"/>
</dbReference>
<evidence type="ECO:0000256" key="9">
    <source>
        <dbReference type="PIRSR" id="PIRSR500134-1"/>
    </source>
</evidence>
<dbReference type="Pfam" id="PF00984">
    <property type="entry name" value="UDPG_MGDP_dh"/>
    <property type="match status" value="1"/>
</dbReference>
<dbReference type="Gene3D" id="3.40.50.720">
    <property type="entry name" value="NAD(P)-binding Rossmann-like Domain"/>
    <property type="match status" value="2"/>
</dbReference>